<evidence type="ECO:0000256" key="6">
    <source>
        <dbReference type="SAM" id="SignalP"/>
    </source>
</evidence>
<protein>
    <submittedName>
        <fullName evidence="9">Glycan metabolism protein RagB</fullName>
    </submittedName>
</protein>
<dbReference type="RefSeq" id="WP_068396145.1">
    <property type="nucleotide sequence ID" value="NZ_CP014504.1"/>
</dbReference>
<feature type="chain" id="PRO_5007280225" evidence="6">
    <location>
        <begin position="22"/>
        <end position="572"/>
    </location>
</feature>
<dbReference type="InterPro" id="IPR033985">
    <property type="entry name" value="SusD-like_N"/>
</dbReference>
<keyword evidence="10" id="KW-1185">Reference proteome</keyword>
<dbReference type="GO" id="GO:0009279">
    <property type="term" value="C:cell outer membrane"/>
    <property type="evidence" value="ECO:0007669"/>
    <property type="project" value="UniProtKB-SubCell"/>
</dbReference>
<comment type="similarity">
    <text evidence="2">Belongs to the SusD family.</text>
</comment>
<evidence type="ECO:0000313" key="10">
    <source>
        <dbReference type="Proteomes" id="UP000071561"/>
    </source>
</evidence>
<evidence type="ECO:0000259" key="8">
    <source>
        <dbReference type="Pfam" id="PF14322"/>
    </source>
</evidence>
<gene>
    <name evidence="9" type="ORF">AY601_0577</name>
</gene>
<feature type="domain" description="RagB/SusD" evidence="7">
    <location>
        <begin position="279"/>
        <end position="572"/>
    </location>
</feature>
<dbReference type="InterPro" id="IPR011990">
    <property type="entry name" value="TPR-like_helical_dom_sf"/>
</dbReference>
<dbReference type="Pfam" id="PF14322">
    <property type="entry name" value="SusD-like_3"/>
    <property type="match status" value="1"/>
</dbReference>
<accession>A0A127V8D4</accession>
<feature type="domain" description="SusD-like N-terminal" evidence="8">
    <location>
        <begin position="101"/>
        <end position="225"/>
    </location>
</feature>
<evidence type="ECO:0000259" key="7">
    <source>
        <dbReference type="Pfam" id="PF07980"/>
    </source>
</evidence>
<feature type="signal peptide" evidence="6">
    <location>
        <begin position="1"/>
        <end position="21"/>
    </location>
</feature>
<evidence type="ECO:0000256" key="2">
    <source>
        <dbReference type="ARBA" id="ARBA00006275"/>
    </source>
</evidence>
<dbReference type="PROSITE" id="PS51257">
    <property type="entry name" value="PROKAR_LIPOPROTEIN"/>
    <property type="match status" value="1"/>
</dbReference>
<dbReference type="KEGG" id="pcm:AY601_0577"/>
<name>A0A127V8D4_9SPHI</name>
<organism evidence="9 10">
    <name type="scientific">Pedobacter cryoconitis</name>
    <dbReference type="NCBI Taxonomy" id="188932"/>
    <lineage>
        <taxon>Bacteria</taxon>
        <taxon>Pseudomonadati</taxon>
        <taxon>Bacteroidota</taxon>
        <taxon>Sphingobacteriia</taxon>
        <taxon>Sphingobacteriales</taxon>
        <taxon>Sphingobacteriaceae</taxon>
        <taxon>Pedobacter</taxon>
    </lineage>
</organism>
<keyword evidence="4" id="KW-0472">Membrane</keyword>
<sequence precursor="true">MKKIFYLLVFSCMILSSCEKALDEPAQGVVSGEDLSTPENIDKMVIAAYSALGNDHYTSPYSSMWPYGSVRGGDTYKGGDGPGDLSEFHLFETFSLNRPDNALLDQLWFRLYIGVGRANDALIKMDGVAESAYPNKVQRQAELRFLRGHFYFLLKILFKYVPYIDQNTKKADYATISNKALSNDALWTKIADDFRAAAKDLPVDQGDQGRVSKNAAKAYLAKVLLYQAYVQGENNSVSGIDAAKLNEVNTLCDEVIASGKFSLNTDYASNFLSAGDNKPESVFAIQYSKDDGTPKGRLDYGHALNYPMNQEYGCCGFNIPSHDLINAFKTDPNGLPLFTTYNNTDAAAALDFQTSSFDPRLDHTVAKPGAPFKYKSAFVFQRSWARAPAIYDAFASMKEAVLPDDPSFQKVPPFIGSSKNWAVIRYADVLLWKAEALIELNRPFEAVPLINQLRNRANASKTLLKNASGNATSNYNVQLYQPGVNCNWTPEYARQALRFERRLEFATEGYHFFDLVRWGMASQTMNAYFNIEKSRVAHLGDARFTGGRDEYFPIPLNQINFSGGVYKQNNGW</sequence>
<dbReference type="EMBL" id="CP014504">
    <property type="protein sequence ID" value="AMP97530.1"/>
    <property type="molecule type" value="Genomic_DNA"/>
</dbReference>
<dbReference type="Proteomes" id="UP000071561">
    <property type="component" value="Chromosome"/>
</dbReference>
<evidence type="ECO:0000313" key="9">
    <source>
        <dbReference type="EMBL" id="AMP97530.1"/>
    </source>
</evidence>
<dbReference type="Pfam" id="PF07980">
    <property type="entry name" value="SusD_RagB"/>
    <property type="match status" value="1"/>
</dbReference>
<dbReference type="OrthoDB" id="9792139at2"/>
<reference evidence="9 10" key="1">
    <citation type="submission" date="2016-03" db="EMBL/GenBank/DDBJ databases">
        <title>Complete genome sequence of Pedobacter cryoconitis PAMC 27485.</title>
        <authorList>
            <person name="Lee J."/>
            <person name="Kim O.-S."/>
        </authorList>
    </citation>
    <scope>NUCLEOTIDE SEQUENCE [LARGE SCALE GENOMIC DNA]</scope>
    <source>
        <strain evidence="9 10">PAMC 27485</strain>
    </source>
</reference>
<evidence type="ECO:0000256" key="1">
    <source>
        <dbReference type="ARBA" id="ARBA00004442"/>
    </source>
</evidence>
<comment type="subcellular location">
    <subcellularLocation>
        <location evidence="1">Cell outer membrane</location>
    </subcellularLocation>
</comment>
<evidence type="ECO:0000256" key="4">
    <source>
        <dbReference type="ARBA" id="ARBA00023136"/>
    </source>
</evidence>
<dbReference type="SUPFAM" id="SSF48452">
    <property type="entry name" value="TPR-like"/>
    <property type="match status" value="1"/>
</dbReference>
<dbReference type="InterPro" id="IPR012944">
    <property type="entry name" value="SusD_RagB_dom"/>
</dbReference>
<proteinExistence type="inferred from homology"/>
<keyword evidence="5" id="KW-0998">Cell outer membrane</keyword>
<evidence type="ECO:0000256" key="5">
    <source>
        <dbReference type="ARBA" id="ARBA00023237"/>
    </source>
</evidence>
<keyword evidence="3 6" id="KW-0732">Signal</keyword>
<dbReference type="PATRIC" id="fig|188932.3.peg.592"/>
<dbReference type="AlphaFoldDB" id="A0A127V8D4"/>
<evidence type="ECO:0000256" key="3">
    <source>
        <dbReference type="ARBA" id="ARBA00022729"/>
    </source>
</evidence>
<dbReference type="Gene3D" id="1.25.40.390">
    <property type="match status" value="1"/>
</dbReference>